<accession>A0A8J2VJ29</accession>
<dbReference type="PIRSF" id="PIRSF000535">
    <property type="entry name" value="1PFK/6PFK/LacC"/>
    <property type="match status" value="1"/>
</dbReference>
<keyword evidence="6" id="KW-0423">Lactose metabolism</keyword>
<comment type="pathway">
    <text evidence="6">Carbohydrate metabolism; D-tagatose 6-phosphate degradation; D-glyceraldehyde 3-phosphate and glycerone phosphate from D-tagatose 6-phosphate: step 1/2.</text>
</comment>
<dbReference type="UniPathway" id="UPA00704">
    <property type="reaction ID" value="UER00715"/>
</dbReference>
<evidence type="ECO:0000313" key="9">
    <source>
        <dbReference type="Proteomes" id="UP000625210"/>
    </source>
</evidence>
<dbReference type="PANTHER" id="PTHR46566:SF5">
    <property type="entry name" value="1-PHOSPHOFRUCTOKINASE"/>
    <property type="match status" value="1"/>
</dbReference>
<dbReference type="GO" id="GO:0005524">
    <property type="term" value="F:ATP binding"/>
    <property type="evidence" value="ECO:0007669"/>
    <property type="project" value="UniProtKB-KW"/>
</dbReference>
<dbReference type="GO" id="GO:0005829">
    <property type="term" value="C:cytosol"/>
    <property type="evidence" value="ECO:0007669"/>
    <property type="project" value="TreeGrafter"/>
</dbReference>
<reference evidence="8" key="1">
    <citation type="journal article" date="2014" name="Int. J. Syst. Evol. Microbiol.">
        <title>Complete genome sequence of Corynebacterium casei LMG S-19264T (=DSM 44701T), isolated from a smear-ripened cheese.</title>
        <authorList>
            <consortium name="US DOE Joint Genome Institute (JGI-PGF)"/>
            <person name="Walter F."/>
            <person name="Albersmeier A."/>
            <person name="Kalinowski J."/>
            <person name="Ruckert C."/>
        </authorList>
    </citation>
    <scope>NUCLEOTIDE SEQUENCE</scope>
    <source>
        <strain evidence="8">CGMCC 1.15179</strain>
    </source>
</reference>
<dbReference type="PANTHER" id="PTHR46566">
    <property type="entry name" value="1-PHOSPHOFRUCTOKINASE-RELATED"/>
    <property type="match status" value="1"/>
</dbReference>
<comment type="similarity">
    <text evidence="6">Belongs to the carbohydrate kinase PfkB family. LacC subfamily.</text>
</comment>
<dbReference type="NCBIfam" id="TIGR03168">
    <property type="entry name" value="1-PFK"/>
    <property type="match status" value="1"/>
</dbReference>
<evidence type="ECO:0000256" key="1">
    <source>
        <dbReference type="ARBA" id="ARBA00005380"/>
    </source>
</evidence>
<dbReference type="CDD" id="cd01164">
    <property type="entry name" value="FruK_PfkB_like"/>
    <property type="match status" value="1"/>
</dbReference>
<dbReference type="EMBL" id="BMHQ01000012">
    <property type="protein sequence ID" value="GGE26353.1"/>
    <property type="molecule type" value="Genomic_DNA"/>
</dbReference>
<evidence type="ECO:0000256" key="3">
    <source>
        <dbReference type="ARBA" id="ARBA00022741"/>
    </source>
</evidence>
<dbReference type="GO" id="GO:0009024">
    <property type="term" value="F:tagatose-6-phosphate kinase activity"/>
    <property type="evidence" value="ECO:0007669"/>
    <property type="project" value="UniProtKB-EC"/>
</dbReference>
<keyword evidence="3 6" id="KW-0547">Nucleotide-binding</keyword>
<dbReference type="Pfam" id="PF00294">
    <property type="entry name" value="PfkB"/>
    <property type="match status" value="1"/>
</dbReference>
<dbReference type="GO" id="GO:0008443">
    <property type="term" value="F:phosphofructokinase activity"/>
    <property type="evidence" value="ECO:0007669"/>
    <property type="project" value="TreeGrafter"/>
</dbReference>
<gene>
    <name evidence="8" type="ORF">GCM10011571_30680</name>
</gene>
<keyword evidence="9" id="KW-1185">Reference proteome</keyword>
<comment type="caution">
    <text evidence="8">The sequence shown here is derived from an EMBL/GenBank/DDBJ whole genome shotgun (WGS) entry which is preliminary data.</text>
</comment>
<proteinExistence type="inferred from homology"/>
<dbReference type="InterPro" id="IPR017583">
    <property type="entry name" value="Tagatose/fructose_Pkinase"/>
</dbReference>
<dbReference type="GO" id="GO:2001059">
    <property type="term" value="P:D-tagatose 6-phosphate catabolic process"/>
    <property type="evidence" value="ECO:0007669"/>
    <property type="project" value="UniProtKB-UniPathway"/>
</dbReference>
<keyword evidence="5 6" id="KW-0067">ATP-binding</keyword>
<dbReference type="EC" id="2.7.1.144" evidence="6"/>
<dbReference type="RefSeq" id="WP_188648766.1">
    <property type="nucleotide sequence ID" value="NZ_BMHQ01000012.1"/>
</dbReference>
<dbReference type="InterPro" id="IPR002173">
    <property type="entry name" value="Carboh/pur_kinase_PfkB_CS"/>
</dbReference>
<evidence type="ECO:0000256" key="6">
    <source>
        <dbReference type="PIRNR" id="PIRNR000535"/>
    </source>
</evidence>
<dbReference type="Gene3D" id="3.40.1190.20">
    <property type="match status" value="1"/>
</dbReference>
<dbReference type="AlphaFoldDB" id="A0A8J2VJ29"/>
<evidence type="ECO:0000256" key="4">
    <source>
        <dbReference type="ARBA" id="ARBA00022777"/>
    </source>
</evidence>
<comment type="catalytic activity">
    <reaction evidence="6">
        <text>D-tagatofuranose 6-phosphate + ATP = D-tagatofuranose 1,6-bisphosphate + ADP + H(+)</text>
        <dbReference type="Rhea" id="RHEA:12420"/>
        <dbReference type="ChEBI" id="CHEBI:15378"/>
        <dbReference type="ChEBI" id="CHEBI:30616"/>
        <dbReference type="ChEBI" id="CHEBI:58694"/>
        <dbReference type="ChEBI" id="CHEBI:58695"/>
        <dbReference type="ChEBI" id="CHEBI:456216"/>
        <dbReference type="EC" id="2.7.1.144"/>
    </reaction>
</comment>
<sequence>MITTVCLNPALDKTYTLQKLAPGHVHRIESVHTEPGGKGINVAKVIHALHTPVLAVGFSGGAAGRTLQHQLKIRGIDHRMVSTAGETRCCLNLLEAGNRQTELLEPGPRVTASDLERLQQLLDSLALPNSWFVFSGSLPKGAAPETYQKLITRIQQKGARAVVDVSGAPLKHAIAAVPYAVKMNEEELLDWWSCPVSPEKYPDILSRLNHQGIPLAIVTLGESGAWAAYRNTVYRVWPPVVPAVNPVGSGDAFTAGLTVSLQRQESVEQALRLATACACSNACAPVAGFIQQSEVEGWVSKVRVVIRSPSGKDR</sequence>
<dbReference type="SUPFAM" id="SSF53613">
    <property type="entry name" value="Ribokinase-like"/>
    <property type="match status" value="1"/>
</dbReference>
<organism evidence="8 9">
    <name type="scientific">Marinithermofilum abyssi</name>
    <dbReference type="NCBI Taxonomy" id="1571185"/>
    <lineage>
        <taxon>Bacteria</taxon>
        <taxon>Bacillati</taxon>
        <taxon>Bacillota</taxon>
        <taxon>Bacilli</taxon>
        <taxon>Bacillales</taxon>
        <taxon>Thermoactinomycetaceae</taxon>
        <taxon>Marinithermofilum</taxon>
    </lineage>
</organism>
<dbReference type="GO" id="GO:0005988">
    <property type="term" value="P:lactose metabolic process"/>
    <property type="evidence" value="ECO:0007669"/>
    <property type="project" value="UniProtKB-KW"/>
</dbReference>
<evidence type="ECO:0000259" key="7">
    <source>
        <dbReference type="Pfam" id="PF00294"/>
    </source>
</evidence>
<evidence type="ECO:0000313" key="8">
    <source>
        <dbReference type="EMBL" id="GGE26353.1"/>
    </source>
</evidence>
<evidence type="ECO:0000256" key="5">
    <source>
        <dbReference type="ARBA" id="ARBA00022840"/>
    </source>
</evidence>
<dbReference type="GO" id="GO:0016052">
    <property type="term" value="P:carbohydrate catabolic process"/>
    <property type="evidence" value="ECO:0007669"/>
    <property type="project" value="UniProtKB-ARBA"/>
</dbReference>
<comment type="similarity">
    <text evidence="1">Belongs to the carbohydrate kinase pfkB family.</text>
</comment>
<reference evidence="8" key="2">
    <citation type="submission" date="2020-09" db="EMBL/GenBank/DDBJ databases">
        <authorList>
            <person name="Sun Q."/>
            <person name="Zhou Y."/>
        </authorList>
    </citation>
    <scope>NUCLEOTIDE SEQUENCE</scope>
    <source>
        <strain evidence="8">CGMCC 1.15179</strain>
    </source>
</reference>
<dbReference type="GO" id="GO:0044281">
    <property type="term" value="P:small molecule metabolic process"/>
    <property type="evidence" value="ECO:0007669"/>
    <property type="project" value="UniProtKB-ARBA"/>
</dbReference>
<name>A0A8J2VJ29_9BACL</name>
<dbReference type="Proteomes" id="UP000625210">
    <property type="component" value="Unassembled WGS sequence"/>
</dbReference>
<dbReference type="InterPro" id="IPR029056">
    <property type="entry name" value="Ribokinase-like"/>
</dbReference>
<keyword evidence="4 8" id="KW-0418">Kinase</keyword>
<evidence type="ECO:0000256" key="2">
    <source>
        <dbReference type="ARBA" id="ARBA00022679"/>
    </source>
</evidence>
<dbReference type="FunFam" id="3.40.1190.20:FF:000001">
    <property type="entry name" value="Phosphofructokinase"/>
    <property type="match status" value="1"/>
</dbReference>
<dbReference type="PROSITE" id="PS00584">
    <property type="entry name" value="PFKB_KINASES_2"/>
    <property type="match status" value="1"/>
</dbReference>
<protein>
    <recommendedName>
        <fullName evidence="6">Tagatose-6-phosphate kinase</fullName>
        <ecNumber evidence="6">2.7.1.144</ecNumber>
    </recommendedName>
</protein>
<dbReference type="InterPro" id="IPR011611">
    <property type="entry name" value="PfkB_dom"/>
</dbReference>
<feature type="domain" description="Carbohydrate kinase PfkB" evidence="7">
    <location>
        <begin position="15"/>
        <end position="280"/>
    </location>
</feature>
<keyword evidence="2 6" id="KW-0808">Transferase</keyword>